<comment type="caution">
    <text evidence="2">The sequence shown here is derived from an EMBL/GenBank/DDBJ whole genome shotgun (WGS) entry which is preliminary data.</text>
</comment>
<accession>A0A9D0ZST1</accession>
<evidence type="ECO:0000313" key="3">
    <source>
        <dbReference type="Proteomes" id="UP000886786"/>
    </source>
</evidence>
<dbReference type="PANTHER" id="PTHR47618">
    <property type="entry name" value="BIFUNCTIONAL OLIGORIBONUCLEASE AND PAP PHOSPHATASE NRNA"/>
    <property type="match status" value="1"/>
</dbReference>
<dbReference type="InterPro" id="IPR051319">
    <property type="entry name" value="Oligoribo/pAp-PDE_c-di-AMP_PDE"/>
</dbReference>
<dbReference type="EMBL" id="DVFV01000130">
    <property type="protein sequence ID" value="HIQ91462.1"/>
    <property type="molecule type" value="Genomic_DNA"/>
</dbReference>
<dbReference type="PANTHER" id="PTHR47618:SF2">
    <property type="entry name" value="CYCLIC-DI-AMP PHOSPHODIESTERASE GDPP"/>
    <property type="match status" value="1"/>
</dbReference>
<evidence type="ECO:0000259" key="1">
    <source>
        <dbReference type="Pfam" id="PF01368"/>
    </source>
</evidence>
<reference evidence="2" key="1">
    <citation type="submission" date="2020-10" db="EMBL/GenBank/DDBJ databases">
        <authorList>
            <person name="Gilroy R."/>
        </authorList>
    </citation>
    <scope>NUCLEOTIDE SEQUENCE</scope>
    <source>
        <strain evidence="2">CHK147-3167</strain>
    </source>
</reference>
<dbReference type="InterPro" id="IPR038763">
    <property type="entry name" value="DHH_sf"/>
</dbReference>
<dbReference type="Pfam" id="PF01368">
    <property type="entry name" value="DHH"/>
    <property type="match status" value="1"/>
</dbReference>
<sequence length="395" mass="43947">MVINMEADLMDNERIKELSERLEENIDGASKVFIVGHNNPDYDAIGSALGIATIVKFLGKDAYIIINDGLSKLDLGVQNILAANSSYYNIITLEDFRKLVDDDSMLITTDVNKKYMVSVRDDLRSFKKVMIIDHHLDDEFTIDADYKYIDVAASSASEIVTRVLKKMNIDYSLKLANALLAGIILDTKRFQKNTSLSTFQATEELCQRGADYEAVNRLFVSDFKEATEINFLISGNEELSNTRIVAYPQLLGAPTVSFTVNRNKPSTMYNQVTLAKAADQMLNYNVDASFVLGYVSPDDVGISARSRGDFNVGEVLAKLQYLDLPQVELLAFNPSEIVKSGGGNKQNAGGRVTTTDIFKLEREIQRQVEEVLEVSNGPVSLVGDDNQLSKRSFKR</sequence>
<dbReference type="SUPFAM" id="SSF64182">
    <property type="entry name" value="DHH phosphoesterases"/>
    <property type="match status" value="1"/>
</dbReference>
<organism evidence="2 3">
    <name type="scientific">Candidatus Coprosoma intestinipullorum</name>
    <dbReference type="NCBI Taxonomy" id="2840752"/>
    <lineage>
        <taxon>Bacteria</taxon>
        <taxon>Bacillati</taxon>
        <taxon>Bacillota</taxon>
        <taxon>Bacillota incertae sedis</taxon>
        <taxon>Candidatus Coprosoma</taxon>
    </lineage>
</organism>
<feature type="domain" description="DDH" evidence="1">
    <location>
        <begin position="31"/>
        <end position="183"/>
    </location>
</feature>
<protein>
    <submittedName>
        <fullName evidence="2">DHH family phosphoesterase</fullName>
    </submittedName>
</protein>
<dbReference type="Proteomes" id="UP000886786">
    <property type="component" value="Unassembled WGS sequence"/>
</dbReference>
<reference evidence="2" key="2">
    <citation type="journal article" date="2021" name="PeerJ">
        <title>Extensive microbial diversity within the chicken gut microbiome revealed by metagenomics and culture.</title>
        <authorList>
            <person name="Gilroy R."/>
            <person name="Ravi A."/>
            <person name="Getino M."/>
            <person name="Pursley I."/>
            <person name="Horton D.L."/>
            <person name="Alikhan N.F."/>
            <person name="Baker D."/>
            <person name="Gharbi K."/>
            <person name="Hall N."/>
            <person name="Watson M."/>
            <person name="Adriaenssens E.M."/>
            <person name="Foster-Nyarko E."/>
            <person name="Jarju S."/>
            <person name="Secka A."/>
            <person name="Antonio M."/>
            <person name="Oren A."/>
            <person name="Chaudhuri R.R."/>
            <person name="La Ragione R."/>
            <person name="Hildebrand F."/>
            <person name="Pallen M.J."/>
        </authorList>
    </citation>
    <scope>NUCLEOTIDE SEQUENCE</scope>
    <source>
        <strain evidence="2">CHK147-3167</strain>
    </source>
</reference>
<dbReference type="InterPro" id="IPR001667">
    <property type="entry name" value="DDH_dom"/>
</dbReference>
<name>A0A9D0ZST1_9FIRM</name>
<proteinExistence type="predicted"/>
<dbReference type="Gene3D" id="3.10.310.30">
    <property type="match status" value="1"/>
</dbReference>
<gene>
    <name evidence="2" type="ORF">IAB27_07600</name>
</gene>
<dbReference type="AlphaFoldDB" id="A0A9D0ZST1"/>
<evidence type="ECO:0000313" key="2">
    <source>
        <dbReference type="EMBL" id="HIQ91462.1"/>
    </source>
</evidence>
<dbReference type="Gene3D" id="3.90.1640.10">
    <property type="entry name" value="inorganic pyrophosphatase (n-terminal core)"/>
    <property type="match status" value="1"/>
</dbReference>